<evidence type="ECO:0000313" key="1">
    <source>
        <dbReference type="EMBL" id="ELQ38285.1"/>
    </source>
</evidence>
<accession>A0AA97NXJ1</accession>
<proteinExistence type="predicted"/>
<protein>
    <submittedName>
        <fullName evidence="1">Uncharacterized protein</fullName>
    </submittedName>
</protein>
<reference evidence="1" key="1">
    <citation type="journal article" date="2012" name="PLoS Genet.">
        <title>Comparative analysis of the genomes of two field isolates of the rice blast fungus Magnaporthe oryzae.</title>
        <authorList>
            <person name="Xue M."/>
            <person name="Yang J."/>
            <person name="Li Z."/>
            <person name="Hu S."/>
            <person name="Yao N."/>
            <person name="Dean R.A."/>
            <person name="Zhao W."/>
            <person name="Shen M."/>
            <person name="Zhang H."/>
            <person name="Li C."/>
            <person name="Liu L."/>
            <person name="Cao L."/>
            <person name="Xu X."/>
            <person name="Xing Y."/>
            <person name="Hsiang T."/>
            <person name="Zhang Z."/>
            <person name="Xu J.R."/>
            <person name="Peng Y.L."/>
        </authorList>
    </citation>
    <scope>NUCLEOTIDE SEQUENCE</scope>
    <source>
        <strain evidence="1">Y34</strain>
    </source>
</reference>
<dbReference type="AlphaFoldDB" id="A0AA97NXJ1"/>
<name>A0AA97NXJ1_PYRO3</name>
<sequence>MAVVKVKSPQTPTTFLCSESKAYHVQGTWQNSIPVMIQVVFPSDPSTHHRHARYMKFEEA</sequence>
<gene>
    <name evidence="1" type="ORF">OOU_Y34scaffold00546g4</name>
</gene>
<dbReference type="EMBL" id="JH793592">
    <property type="protein sequence ID" value="ELQ38285.1"/>
    <property type="molecule type" value="Genomic_DNA"/>
</dbReference>
<organism evidence="1">
    <name type="scientific">Pyricularia oryzae (strain Y34)</name>
    <name type="common">Rice blast fungus</name>
    <name type="synonym">Magnaporthe oryzae</name>
    <dbReference type="NCBI Taxonomy" id="1143189"/>
    <lineage>
        <taxon>Eukaryota</taxon>
        <taxon>Fungi</taxon>
        <taxon>Dikarya</taxon>
        <taxon>Ascomycota</taxon>
        <taxon>Pezizomycotina</taxon>
        <taxon>Sordariomycetes</taxon>
        <taxon>Sordariomycetidae</taxon>
        <taxon>Magnaporthales</taxon>
        <taxon>Pyriculariaceae</taxon>
        <taxon>Pyricularia</taxon>
    </lineage>
</organism>
<dbReference type="Proteomes" id="UP000011086">
    <property type="component" value="Unassembled WGS sequence"/>
</dbReference>